<evidence type="ECO:0000313" key="3">
    <source>
        <dbReference type="Proteomes" id="UP000295075"/>
    </source>
</evidence>
<accession>A0A4R4PHX9</accession>
<dbReference type="Pfam" id="PF18931">
    <property type="entry name" value="DUF5680"/>
    <property type="match status" value="1"/>
</dbReference>
<dbReference type="OrthoDB" id="9801008at2"/>
<dbReference type="AlphaFoldDB" id="A0A4R4PHX9"/>
<evidence type="ECO:0000259" key="1">
    <source>
        <dbReference type="Pfam" id="PF18931"/>
    </source>
</evidence>
<dbReference type="RefSeq" id="WP_132413661.1">
    <property type="nucleotide sequence ID" value="NZ_SMKA01000218.1"/>
</dbReference>
<name>A0A4R4PHX9_9ACTN</name>
<proteinExistence type="predicted"/>
<dbReference type="Proteomes" id="UP000295075">
    <property type="component" value="Unassembled WGS sequence"/>
</dbReference>
<feature type="domain" description="DUF5680" evidence="1">
    <location>
        <begin position="47"/>
        <end position="153"/>
    </location>
</feature>
<keyword evidence="3" id="KW-1185">Reference proteome</keyword>
<comment type="caution">
    <text evidence="2">The sequence shown here is derived from an EMBL/GenBank/DDBJ whole genome shotgun (WGS) entry which is preliminary data.</text>
</comment>
<sequence>MISDSDLEAFIVRAKAATYAGDGNFAELSRPAAHDLRFSDGDLSYLDSYFGDADFLGQEVVHAAGRPIWGMNYYGFLLEPGRLTAADAGRLIKQALTALYAEARFLGGFTYCDGGLTYLDENTGGVGRFEGVEHISGPDGTPYYRLRYHGGRIV</sequence>
<dbReference type="EMBL" id="SMKA01000218">
    <property type="protein sequence ID" value="TDC21453.1"/>
    <property type="molecule type" value="Genomic_DNA"/>
</dbReference>
<evidence type="ECO:0000313" key="2">
    <source>
        <dbReference type="EMBL" id="TDC21453.1"/>
    </source>
</evidence>
<dbReference type="InterPro" id="IPR043735">
    <property type="entry name" value="DUF5680"/>
</dbReference>
<organism evidence="2 3">
    <name type="scientific">Kribbella albertanoniae</name>
    <dbReference type="NCBI Taxonomy" id="1266829"/>
    <lineage>
        <taxon>Bacteria</taxon>
        <taxon>Bacillati</taxon>
        <taxon>Actinomycetota</taxon>
        <taxon>Actinomycetes</taxon>
        <taxon>Propionibacteriales</taxon>
        <taxon>Kribbellaceae</taxon>
        <taxon>Kribbella</taxon>
    </lineage>
</organism>
<gene>
    <name evidence="2" type="ORF">E1261_33305</name>
</gene>
<protein>
    <recommendedName>
        <fullName evidence="1">DUF5680 domain-containing protein</fullName>
    </recommendedName>
</protein>
<reference evidence="2 3" key="1">
    <citation type="submission" date="2019-03" db="EMBL/GenBank/DDBJ databases">
        <title>Draft genome sequences of novel Actinobacteria.</title>
        <authorList>
            <person name="Sahin N."/>
            <person name="Ay H."/>
            <person name="Saygin H."/>
        </authorList>
    </citation>
    <scope>NUCLEOTIDE SEQUENCE [LARGE SCALE GENOMIC DNA]</scope>
    <source>
        <strain evidence="2 3">JCM 30547</strain>
    </source>
</reference>